<dbReference type="Proteomes" id="UP001138709">
    <property type="component" value="Unassembled WGS sequence"/>
</dbReference>
<dbReference type="EMBL" id="JAAEDL010000022">
    <property type="protein sequence ID" value="MBR0682750.1"/>
    <property type="molecule type" value="Genomic_DNA"/>
</dbReference>
<organism evidence="1 2">
    <name type="scientific">Neoroseomonas eburnea</name>
    <dbReference type="NCBI Taxonomy" id="1346889"/>
    <lineage>
        <taxon>Bacteria</taxon>
        <taxon>Pseudomonadati</taxon>
        <taxon>Pseudomonadota</taxon>
        <taxon>Alphaproteobacteria</taxon>
        <taxon>Acetobacterales</taxon>
        <taxon>Acetobacteraceae</taxon>
        <taxon>Neoroseomonas</taxon>
    </lineage>
</organism>
<evidence type="ECO:0000313" key="1">
    <source>
        <dbReference type="EMBL" id="MBR0682750.1"/>
    </source>
</evidence>
<comment type="caution">
    <text evidence="1">The sequence shown here is derived from an EMBL/GenBank/DDBJ whole genome shotgun (WGS) entry which is preliminary data.</text>
</comment>
<dbReference type="Pfam" id="PF19821">
    <property type="entry name" value="Phage_capsid_2"/>
    <property type="match status" value="1"/>
</dbReference>
<proteinExistence type="predicted"/>
<gene>
    <name evidence="1" type="ORF">GXW74_19820</name>
</gene>
<name>A0A9X9XGB4_9PROT</name>
<sequence>MPLPTIDLAFVKQYEAEVHAAYQRQGSKLRGTIRTKNGVRGASTIFQKVGKGSATQKARHGIIPAMNLDHSTVECTLADWYAGEWIDKLDELKINHDERTVVVNSEAWALGRKTDEMIITALDSVGSGQNVTGSSDLADSAGLTKAKVLMAIQMLNEADVPDDGQRFAVVSPGGWTGLMSIAEFASADFIGADLPYRQSMGTMARSWLGVNWLMHSGLPMDTTYRENFIYHRTAVGHAIGAEVTTDITWHGDRAAHFVNNMMSQGAVLIDGTGVVRIKITEP</sequence>
<dbReference type="RefSeq" id="WP_211848287.1">
    <property type="nucleotide sequence ID" value="NZ_JAAEDL010000022.1"/>
</dbReference>
<dbReference type="AlphaFoldDB" id="A0A9X9XGB4"/>
<accession>A0A9X9XGB4</accession>
<reference evidence="1" key="1">
    <citation type="submission" date="2020-01" db="EMBL/GenBank/DDBJ databases">
        <authorList>
            <person name="Rat A."/>
        </authorList>
    </citation>
    <scope>NUCLEOTIDE SEQUENCE</scope>
    <source>
        <strain evidence="1">LMG 31228</strain>
    </source>
</reference>
<dbReference type="InterPro" id="IPR045565">
    <property type="entry name" value="Phage_capsid_2"/>
</dbReference>
<protein>
    <submittedName>
        <fullName evidence="1">Uncharacterized protein</fullName>
    </submittedName>
</protein>
<reference evidence="1" key="2">
    <citation type="journal article" date="2021" name="Syst. Appl. Microbiol.">
        <title>Roseomonas hellenica sp. nov., isolated from roots of wild-growing Alkanna tinctoria.</title>
        <authorList>
            <person name="Rat A."/>
            <person name="Naranjo H.D."/>
            <person name="Lebbe L."/>
            <person name="Cnockaert M."/>
            <person name="Krigas N."/>
            <person name="Grigoriadou K."/>
            <person name="Maloupa E."/>
            <person name="Willems A."/>
        </authorList>
    </citation>
    <scope>NUCLEOTIDE SEQUENCE</scope>
    <source>
        <strain evidence="1">LMG 31228</strain>
    </source>
</reference>
<keyword evidence="2" id="KW-1185">Reference proteome</keyword>
<evidence type="ECO:0000313" key="2">
    <source>
        <dbReference type="Proteomes" id="UP001138709"/>
    </source>
</evidence>